<evidence type="ECO:0000256" key="1">
    <source>
        <dbReference type="SAM" id="MobiDB-lite"/>
    </source>
</evidence>
<name>A0A2P5DRS2_TREOI</name>
<evidence type="ECO:0000313" key="3">
    <source>
        <dbReference type="EMBL" id="PON75997.1"/>
    </source>
</evidence>
<evidence type="ECO:0000256" key="2">
    <source>
        <dbReference type="SAM" id="SignalP"/>
    </source>
</evidence>
<dbReference type="AlphaFoldDB" id="A0A2P5DRS2"/>
<gene>
    <name evidence="3" type="ORF">TorRG33x02_243960</name>
</gene>
<feature type="non-terminal residue" evidence="3">
    <location>
        <position position="1"/>
    </location>
</feature>
<accession>A0A2P5DRS2</accession>
<proteinExistence type="predicted"/>
<protein>
    <submittedName>
        <fullName evidence="3">Uncharacterized protein</fullName>
    </submittedName>
</protein>
<dbReference type="EMBL" id="JXTC01000253">
    <property type="protein sequence ID" value="PON75997.1"/>
    <property type="molecule type" value="Genomic_DNA"/>
</dbReference>
<keyword evidence="2" id="KW-0732">Signal</keyword>
<organism evidence="3 4">
    <name type="scientific">Trema orientale</name>
    <name type="common">Charcoal tree</name>
    <name type="synonym">Celtis orientalis</name>
    <dbReference type="NCBI Taxonomy" id="63057"/>
    <lineage>
        <taxon>Eukaryota</taxon>
        <taxon>Viridiplantae</taxon>
        <taxon>Streptophyta</taxon>
        <taxon>Embryophyta</taxon>
        <taxon>Tracheophyta</taxon>
        <taxon>Spermatophyta</taxon>
        <taxon>Magnoliopsida</taxon>
        <taxon>eudicotyledons</taxon>
        <taxon>Gunneridae</taxon>
        <taxon>Pentapetalae</taxon>
        <taxon>rosids</taxon>
        <taxon>fabids</taxon>
        <taxon>Rosales</taxon>
        <taxon>Cannabaceae</taxon>
        <taxon>Trema</taxon>
    </lineage>
</organism>
<dbReference type="Proteomes" id="UP000237000">
    <property type="component" value="Unassembled WGS sequence"/>
</dbReference>
<evidence type="ECO:0000313" key="4">
    <source>
        <dbReference type="Proteomes" id="UP000237000"/>
    </source>
</evidence>
<keyword evidence="4" id="KW-1185">Reference proteome</keyword>
<feature type="chain" id="PRO_5015201663" evidence="2">
    <location>
        <begin position="21"/>
        <end position="62"/>
    </location>
</feature>
<sequence length="62" mass="6773">CCRHRFSLLLPATALLPSSSLLPPAALLYQPEPPLNPPDALSPLLPSFSADPNKQSHKGYHW</sequence>
<feature type="region of interest" description="Disordered" evidence="1">
    <location>
        <begin position="32"/>
        <end position="62"/>
    </location>
</feature>
<dbReference type="InParanoid" id="A0A2P5DRS2"/>
<reference evidence="4" key="1">
    <citation type="submission" date="2016-06" db="EMBL/GenBank/DDBJ databases">
        <title>Parallel loss of symbiosis genes in relatives of nitrogen-fixing non-legume Parasponia.</title>
        <authorList>
            <person name="Van Velzen R."/>
            <person name="Holmer R."/>
            <person name="Bu F."/>
            <person name="Rutten L."/>
            <person name="Van Zeijl A."/>
            <person name="Liu W."/>
            <person name="Santuari L."/>
            <person name="Cao Q."/>
            <person name="Sharma T."/>
            <person name="Shen D."/>
            <person name="Roswanjaya Y."/>
            <person name="Wardhani T."/>
            <person name="Kalhor M.S."/>
            <person name="Jansen J."/>
            <person name="Van den Hoogen J."/>
            <person name="Gungor B."/>
            <person name="Hartog M."/>
            <person name="Hontelez J."/>
            <person name="Verver J."/>
            <person name="Yang W.-C."/>
            <person name="Schijlen E."/>
            <person name="Repin R."/>
            <person name="Schilthuizen M."/>
            <person name="Schranz E."/>
            <person name="Heidstra R."/>
            <person name="Miyata K."/>
            <person name="Fedorova E."/>
            <person name="Kohlen W."/>
            <person name="Bisseling T."/>
            <person name="Smit S."/>
            <person name="Geurts R."/>
        </authorList>
    </citation>
    <scope>NUCLEOTIDE SEQUENCE [LARGE SCALE GENOMIC DNA]</scope>
    <source>
        <strain evidence="4">cv. RG33-2</strain>
    </source>
</reference>
<feature type="signal peptide" evidence="2">
    <location>
        <begin position="1"/>
        <end position="20"/>
    </location>
</feature>
<comment type="caution">
    <text evidence="3">The sequence shown here is derived from an EMBL/GenBank/DDBJ whole genome shotgun (WGS) entry which is preliminary data.</text>
</comment>